<evidence type="ECO:0000313" key="1">
    <source>
        <dbReference type="EMBL" id="MCW0263113.1"/>
    </source>
</evidence>
<organism evidence="1 2">
    <name type="scientific">Fusobacterium vincentii</name>
    <name type="common">Fusobacterium nucleatum subsp. vincentii</name>
    <dbReference type="NCBI Taxonomy" id="155615"/>
    <lineage>
        <taxon>Bacteria</taxon>
        <taxon>Fusobacteriati</taxon>
        <taxon>Fusobacteriota</taxon>
        <taxon>Fusobacteriia</taxon>
        <taxon>Fusobacteriales</taxon>
        <taxon>Fusobacteriaceae</taxon>
        <taxon>Fusobacterium</taxon>
    </lineage>
</organism>
<dbReference type="InterPro" id="IPR014871">
    <property type="entry name" value="dUTPase/dCTP_pyrophosphatase"/>
</dbReference>
<evidence type="ECO:0000313" key="2">
    <source>
        <dbReference type="Proteomes" id="UP001139307"/>
    </source>
</evidence>
<dbReference type="SUPFAM" id="SSF101386">
    <property type="entry name" value="all-alpha NTP pyrophosphatases"/>
    <property type="match status" value="1"/>
</dbReference>
<dbReference type="GO" id="GO:0004170">
    <property type="term" value="F:dUTP diphosphatase activity"/>
    <property type="evidence" value="ECO:0007669"/>
    <property type="project" value="UniProtKB-EC"/>
</dbReference>
<dbReference type="Proteomes" id="UP001139307">
    <property type="component" value="Unassembled WGS sequence"/>
</dbReference>
<name>A0AAJ1CS29_FUSVC</name>
<accession>A0AAJ1CS29</accession>
<dbReference type="Gene3D" id="1.10.4010.10">
    <property type="entry name" value="Type II deoxyuridine triphosphatase"/>
    <property type="match status" value="1"/>
</dbReference>
<keyword evidence="1" id="KW-0378">Hydrolase</keyword>
<gene>
    <name evidence="1" type="ORF">NLX61_01890</name>
</gene>
<protein>
    <submittedName>
        <fullName evidence="1">dUTP diphosphatase</fullName>
        <ecNumber evidence="1">3.6.1.23</ecNumber>
    </submittedName>
</protein>
<dbReference type="AlphaFoldDB" id="A0AAJ1CS29"/>
<dbReference type="RefSeq" id="WP_115304529.1">
    <property type="nucleotide sequence ID" value="NZ_JAMXTT010000001.1"/>
</dbReference>
<sequence>MIKRPENFEDILKLQKHLDESIHSSRKRTLGDIKKSMIAECIEFDEETPQSHKTWKTKPYNKEKELEELTDIWFFVAQMINYCNDNENLSILQIKNLNKYFSNDFSEYIEPNTLNILNIIFYLKGERTDYDYFKFLIMDLMVLTNQYGYRTYDILNCYWEKWQKNMKRIGKEWN</sequence>
<comment type="caution">
    <text evidence="1">The sequence shown here is derived from an EMBL/GenBank/DDBJ whole genome shotgun (WGS) entry which is preliminary data.</text>
</comment>
<dbReference type="EMBL" id="JAMXTT010000001">
    <property type="protein sequence ID" value="MCW0263113.1"/>
    <property type="molecule type" value="Genomic_DNA"/>
</dbReference>
<reference evidence="1" key="1">
    <citation type="submission" date="2022-06" db="EMBL/GenBank/DDBJ databases">
        <title>Draft Genome Sequence of Fusobacterium vincentii Strain CNGBCC1850030, Isolated from Healthy Human Feces.</title>
        <authorList>
            <person name="Jing X."/>
            <person name="Liu C."/>
            <person name="Ye Y."/>
            <person name="Xu J."/>
            <person name="Huang H."/>
            <person name="Wang B."/>
            <person name="Wei J."/>
            <person name="Zhao J."/>
        </authorList>
    </citation>
    <scope>NUCLEOTIDE SEQUENCE</scope>
    <source>
        <strain evidence="1">CNGBCC1850030</strain>
    </source>
</reference>
<dbReference type="EC" id="3.6.1.23" evidence="1"/>
<proteinExistence type="predicted"/>
<dbReference type="Pfam" id="PF08761">
    <property type="entry name" value="dUTPase_2"/>
    <property type="match status" value="1"/>
</dbReference>